<dbReference type="Pfam" id="PF07859">
    <property type="entry name" value="Abhydrolase_3"/>
    <property type="match status" value="1"/>
</dbReference>
<evidence type="ECO:0000256" key="2">
    <source>
        <dbReference type="ARBA" id="ARBA00022801"/>
    </source>
</evidence>
<dbReference type="PANTHER" id="PTHR48081:SF30">
    <property type="entry name" value="ACETYL-HYDROLASE LIPR-RELATED"/>
    <property type="match status" value="1"/>
</dbReference>
<feature type="region of interest" description="Disordered" evidence="3">
    <location>
        <begin position="1"/>
        <end position="127"/>
    </location>
</feature>
<evidence type="ECO:0000259" key="4">
    <source>
        <dbReference type="Pfam" id="PF07859"/>
    </source>
</evidence>
<dbReference type="InterPro" id="IPR029058">
    <property type="entry name" value="AB_hydrolase_fold"/>
</dbReference>
<dbReference type="GO" id="GO:0004806">
    <property type="term" value="F:triacylglycerol lipase activity"/>
    <property type="evidence" value="ECO:0007669"/>
    <property type="project" value="TreeGrafter"/>
</dbReference>
<dbReference type="EMBL" id="WLYK01000002">
    <property type="protein sequence ID" value="MTD14190.1"/>
    <property type="molecule type" value="Genomic_DNA"/>
</dbReference>
<dbReference type="PROSITE" id="PS01173">
    <property type="entry name" value="LIPASE_GDXG_HIS"/>
    <property type="match status" value="1"/>
</dbReference>
<feature type="compositionally biased region" description="Low complexity" evidence="3">
    <location>
        <begin position="1"/>
        <end position="16"/>
    </location>
</feature>
<dbReference type="InterPro" id="IPR050300">
    <property type="entry name" value="GDXG_lipolytic_enzyme"/>
</dbReference>
<feature type="domain" description="Alpha/beta hydrolase fold-3" evidence="4">
    <location>
        <begin position="195"/>
        <end position="392"/>
    </location>
</feature>
<sequence length="418" mass="43353">MPRRACSPSSSTARRPSPAPAGSTDPDCPGSSAPSSSLEELPPIPAHLASTDRAMSTEHVNRPSGNVDRNGLRFPECRRSQAPGAGRRRQSRPRHPDAGKHGQHDTDSTTRTRHDAHTAVASADRSRPVVAQHVADALAKGYAFATETTLEGIRAGYDRCMAADLPPGVSAEPAEVAGVPGTWFRPAGAGTDDVVLFLHGGGYFAGSSRSHGALAAHIADAAGLATFAADYRLAPEHPFPAAVDDAVAVLAALGSSSSGKVFVVGDSAGGGLTMATLLATRDRGLALPAAAATMSAWLDLRLVHPDIDEKAAIDPVVSRAGLEFNTSMYLGGQPATDPLASPLLGDPTGLPPLHMQVGTEEVLHQDTVQFADKVRAAGGEVTVEIEDGMPHVHQILIADLPEAKDSVGRIGKFLRAHS</sequence>
<dbReference type="InterPro" id="IPR013094">
    <property type="entry name" value="AB_hydrolase_3"/>
</dbReference>
<comment type="similarity">
    <text evidence="1">Belongs to the 'GDXG' lipolytic enzyme family.</text>
</comment>
<keyword evidence="2 5" id="KW-0378">Hydrolase</keyword>
<protein>
    <submittedName>
        <fullName evidence="5">Alpha/beta hydrolase fold domain-containing protein</fullName>
    </submittedName>
</protein>
<dbReference type="SUPFAM" id="SSF53474">
    <property type="entry name" value="alpha/beta-Hydrolases"/>
    <property type="match status" value="1"/>
</dbReference>
<comment type="caution">
    <text evidence="5">The sequence shown here is derived from an EMBL/GenBank/DDBJ whole genome shotgun (WGS) entry which is preliminary data.</text>
</comment>
<dbReference type="AlphaFoldDB" id="A0A7K1FJE4"/>
<evidence type="ECO:0000256" key="3">
    <source>
        <dbReference type="SAM" id="MobiDB-lite"/>
    </source>
</evidence>
<evidence type="ECO:0000313" key="5">
    <source>
        <dbReference type="EMBL" id="MTD14190.1"/>
    </source>
</evidence>
<gene>
    <name evidence="5" type="ORF">GIS00_09555</name>
</gene>
<evidence type="ECO:0000256" key="1">
    <source>
        <dbReference type="ARBA" id="ARBA00010515"/>
    </source>
</evidence>
<feature type="compositionally biased region" description="Basic and acidic residues" evidence="3">
    <location>
        <begin position="94"/>
        <end position="117"/>
    </location>
</feature>
<reference evidence="5 6" key="1">
    <citation type="submission" date="2019-11" db="EMBL/GenBank/DDBJ databases">
        <authorList>
            <person name="Jiang L.-Q."/>
        </authorList>
    </citation>
    <scope>NUCLEOTIDE SEQUENCE [LARGE SCALE GENOMIC DNA]</scope>
    <source>
        <strain evidence="5 6">YIM 132087</strain>
    </source>
</reference>
<accession>A0A7K1FJE4</accession>
<feature type="compositionally biased region" description="Low complexity" evidence="3">
    <location>
        <begin position="29"/>
        <end position="41"/>
    </location>
</feature>
<dbReference type="Gene3D" id="3.40.50.1820">
    <property type="entry name" value="alpha/beta hydrolase"/>
    <property type="match status" value="1"/>
</dbReference>
<dbReference type="PANTHER" id="PTHR48081">
    <property type="entry name" value="AB HYDROLASE SUPERFAMILY PROTEIN C4A8.06C"/>
    <property type="match status" value="1"/>
</dbReference>
<proteinExistence type="inferred from homology"/>
<dbReference type="InterPro" id="IPR002168">
    <property type="entry name" value="Lipase_GDXG_HIS_AS"/>
</dbReference>
<keyword evidence="6" id="KW-1185">Reference proteome</keyword>
<organism evidence="5 6">
    <name type="scientific">Nakamurella alba</name>
    <dbReference type="NCBI Taxonomy" id="2665158"/>
    <lineage>
        <taxon>Bacteria</taxon>
        <taxon>Bacillati</taxon>
        <taxon>Actinomycetota</taxon>
        <taxon>Actinomycetes</taxon>
        <taxon>Nakamurellales</taxon>
        <taxon>Nakamurellaceae</taxon>
        <taxon>Nakamurella</taxon>
    </lineage>
</organism>
<dbReference type="Proteomes" id="UP000460221">
    <property type="component" value="Unassembled WGS sequence"/>
</dbReference>
<evidence type="ECO:0000313" key="6">
    <source>
        <dbReference type="Proteomes" id="UP000460221"/>
    </source>
</evidence>
<name>A0A7K1FJE4_9ACTN</name>